<keyword evidence="6" id="KW-1185">Reference proteome</keyword>
<evidence type="ECO:0000256" key="4">
    <source>
        <dbReference type="SAM" id="SignalP"/>
    </source>
</evidence>
<reference evidence="5 6" key="1">
    <citation type="submission" date="2024-10" db="EMBL/GenBank/DDBJ databases">
        <title>The Natural Products Discovery Center: Release of the First 8490 Sequenced Strains for Exploring Actinobacteria Biosynthetic Diversity.</title>
        <authorList>
            <person name="Kalkreuter E."/>
            <person name="Kautsar S.A."/>
            <person name="Yang D."/>
            <person name="Bader C.D."/>
            <person name="Teijaro C.N."/>
            <person name="Fluegel L."/>
            <person name="Davis C.M."/>
            <person name="Simpson J.R."/>
            <person name="Lauterbach L."/>
            <person name="Steele A.D."/>
            <person name="Gui C."/>
            <person name="Meng S."/>
            <person name="Li G."/>
            <person name="Viehrig K."/>
            <person name="Ye F."/>
            <person name="Su P."/>
            <person name="Kiefer A.F."/>
            <person name="Nichols A."/>
            <person name="Cepeda A.J."/>
            <person name="Yan W."/>
            <person name="Fan B."/>
            <person name="Jiang Y."/>
            <person name="Adhikari A."/>
            <person name="Zheng C.-J."/>
            <person name="Schuster L."/>
            <person name="Cowan T.M."/>
            <person name="Smanski M.J."/>
            <person name="Chevrette M.G."/>
            <person name="De Carvalho L.P.S."/>
            <person name="Shen B."/>
        </authorList>
    </citation>
    <scope>NUCLEOTIDE SEQUENCE [LARGE SCALE GENOMIC DNA]</scope>
    <source>
        <strain evidence="5 6">NPDC077409</strain>
    </source>
</reference>
<evidence type="ECO:0000313" key="6">
    <source>
        <dbReference type="Proteomes" id="UP001614338"/>
    </source>
</evidence>
<proteinExistence type="predicted"/>
<dbReference type="InterPro" id="IPR018893">
    <property type="entry name" value="T8SS_CsgF"/>
</dbReference>
<dbReference type="Pfam" id="PF10614">
    <property type="entry name" value="CsgF"/>
    <property type="match status" value="1"/>
</dbReference>
<feature type="signal peptide" evidence="4">
    <location>
        <begin position="1"/>
        <end position="21"/>
    </location>
</feature>
<gene>
    <name evidence="5" type="ORF">ACIGG6_16795</name>
</gene>
<dbReference type="RefSeq" id="WP_399846096.1">
    <property type="nucleotide sequence ID" value="NZ_JBITWC010000034.1"/>
</dbReference>
<evidence type="ECO:0000256" key="1">
    <source>
        <dbReference type="ARBA" id="ARBA00003989"/>
    </source>
</evidence>
<protein>
    <recommendedName>
        <fullName evidence="2">Curli production assembly/transport component CsgF</fullName>
    </recommendedName>
</protein>
<dbReference type="Proteomes" id="UP001614338">
    <property type="component" value="Unassembled WGS sequence"/>
</dbReference>
<comment type="function">
    <text evidence="1">May be involved in the biogenesis of curli organelles.</text>
</comment>
<feature type="chain" id="PRO_5046363174" description="Curli production assembly/transport component CsgF" evidence="4">
    <location>
        <begin position="22"/>
        <end position="137"/>
    </location>
</feature>
<evidence type="ECO:0000313" key="5">
    <source>
        <dbReference type="EMBL" id="MFI8751645.1"/>
    </source>
</evidence>
<sequence length="137" mass="14843">MKAFLPFLLSCVVFSATVTQAQDLVHQPINPSFGGDSFNSAHLLGLADIQNQYDGVNFQPTDPIDAFAASIERRILGEVSRQISDRIFGEEAQESGEFTVGDTKIAFAREGLDQIGIQLIDIETGAETELLIPAPAF</sequence>
<name>A0ABW8BWQ4_9GAMM</name>
<keyword evidence="3 4" id="KW-0732">Signal</keyword>
<evidence type="ECO:0000256" key="3">
    <source>
        <dbReference type="ARBA" id="ARBA00022729"/>
    </source>
</evidence>
<evidence type="ECO:0000256" key="2">
    <source>
        <dbReference type="ARBA" id="ARBA00014031"/>
    </source>
</evidence>
<comment type="caution">
    <text evidence="5">The sequence shown here is derived from an EMBL/GenBank/DDBJ whole genome shotgun (WGS) entry which is preliminary data.</text>
</comment>
<organism evidence="5 6">
    <name type="scientific">Vreelandella lionensis</name>
    <dbReference type="NCBI Taxonomy" id="1144478"/>
    <lineage>
        <taxon>Bacteria</taxon>
        <taxon>Pseudomonadati</taxon>
        <taxon>Pseudomonadota</taxon>
        <taxon>Gammaproteobacteria</taxon>
        <taxon>Oceanospirillales</taxon>
        <taxon>Halomonadaceae</taxon>
        <taxon>Vreelandella</taxon>
    </lineage>
</organism>
<dbReference type="EMBL" id="JBITWC010000034">
    <property type="protein sequence ID" value="MFI8751645.1"/>
    <property type="molecule type" value="Genomic_DNA"/>
</dbReference>
<accession>A0ABW8BWQ4</accession>